<accession>A0A514TUM4</accession>
<keyword evidence="2" id="KW-1185">Reference proteome</keyword>
<organism evidence="1 2">
    <name type="scientific">Aeromonas phage PS1</name>
    <dbReference type="NCBI Taxonomy" id="2591406"/>
    <lineage>
        <taxon>Viruses</taxon>
        <taxon>Duplodnaviria</taxon>
        <taxon>Heunggongvirae</taxon>
        <taxon>Uroviricota</taxon>
        <taxon>Caudoviricetes</taxon>
        <taxon>Chimalliviridae</taxon>
        <taxon>Ferozepurvirus</taxon>
        <taxon>Ferozepurvirus PS1</taxon>
    </lineage>
</organism>
<proteinExistence type="predicted"/>
<gene>
    <name evidence="1" type="ORF">PS1_0169</name>
</gene>
<name>A0A514TUM4_9CAUD</name>
<evidence type="ECO:0000313" key="1">
    <source>
        <dbReference type="EMBL" id="QDJ96680.1"/>
    </source>
</evidence>
<reference evidence="1" key="1">
    <citation type="submission" date="2019-06" db="EMBL/GenBank/DDBJ databases">
        <title>Complete genome sequence of Aeromonas hydrophila bacteriophage PS1.</title>
        <authorList>
            <person name="Rai S."/>
            <person name="Tyagi A."/>
            <person name="Kumar N."/>
            <person name="Singh N."/>
        </authorList>
    </citation>
    <scope>NUCLEOTIDE SEQUENCE [LARGE SCALE GENOMIC DNA]</scope>
</reference>
<evidence type="ECO:0000313" key="2">
    <source>
        <dbReference type="Proteomes" id="UP000317703"/>
    </source>
</evidence>
<sequence length="1049" mass="116698">MLVNEHKVFPKKINDPLFSIVKQFFKQRHEIVNEQGNLVERYLADTRYSDLKPEDFMIESVYTDDDGSKKICLLKRDKSFARVDIPVSTVSLLTIAKDFNREVVVCNTLTDFKNKFNRKEVQGKLLHLVWRNALGYCVKNEEALGLEKFNELMGDIFFEKSEFYRESETFIDKKDFTSGGVLITDDSVGTEPVHLFVEELVQEQLDLNTVTDNFPSSLSGKRGEEVRFTNLFTVNGIDVTAKTELTYRSKNGFISGKQSPNKLESIFTFIKGSAGSVLSDGVEISINVTHDDYIFSKTVTVGFVINQDEVGNLVVSAQTETIRTSTLYKLGIVVKCRVNGTEVTPDVYPNWLTCKLTNDKYTLDKTWKDGLLYIGVPTTILSDYNSSFKDLIIGEFSYQGNKGNLFVELEVTKPLGEQEQLELVNLEPVLIKGEKGDIGNINYQVTLKGSGIALNQCGLNTGLVGQRQLINVTEIDTESFGYEIVQDSNSPGMVITDSINLGLKHPASNGELYTRSDKLEVEVIKVSTVDLRPRTSFNKTVTKYQKGPLPFQVYINGNESSDKVRSVNVENSETSPVIINFDPWTIKETWIVVDGGTQTSLQTVNFKFKILVDGIEKDFSWEQEFEILGYTGPDLALIPGIKDIEGRELESGEFDVCVYNKRERINNRVLYKPELSTLHPNVTFSGLKKVTDQFITIGYSLIEQGLVTSILRCIDPNEPGLLGELSVITDISPSYPLKVIMDGVVSIESYLSNKLNVSVIYNGASVSLNDPRVSVNVSLSSIEVFVKSIEPNGIILETTKSVPMGEDDISEIDLEVRLLDDVSLYRKEVGGLVQVTRRVVSGITVELLTNNLTASTKQAILYKLKDQAGSYIYNARTAGVGYQNRDNNLPTIIGTDSFIELIDPVNGIYQSHLMLSHLGGNGGFIISVNLGGITVSSGKVGIEVNPVIPKVSEVSDGIAVLNVNSDIDFTVKLDKYNEPDVPLNAIEIGKVDFDPTFITVINSKVKLVEDGKYRINVSSSGKIGETQLRIILTDNERSWDVIVNVEMKR</sequence>
<dbReference type="EMBL" id="MN032614">
    <property type="protein sequence ID" value="QDJ96680.1"/>
    <property type="molecule type" value="Genomic_DNA"/>
</dbReference>
<dbReference type="Proteomes" id="UP000317703">
    <property type="component" value="Segment"/>
</dbReference>
<protein>
    <submittedName>
        <fullName evidence="1">Uncharacterized protein</fullName>
    </submittedName>
</protein>